<keyword evidence="8" id="KW-1185">Reference proteome</keyword>
<reference evidence="7 8" key="1">
    <citation type="submission" date="2020-08" db="EMBL/GenBank/DDBJ databases">
        <title>Sequencing the genomes of 1000 actinobacteria strains.</title>
        <authorList>
            <person name="Klenk H.-P."/>
        </authorList>
    </citation>
    <scope>NUCLEOTIDE SEQUENCE [LARGE SCALE GENOMIC DNA]</scope>
    <source>
        <strain evidence="7 8">DSM 45362</strain>
    </source>
</reference>
<comment type="similarity">
    <text evidence="1">Belongs to the sigma-70 factor family. ECF subfamily.</text>
</comment>
<keyword evidence="3" id="KW-0731">Sigma factor</keyword>
<evidence type="ECO:0000256" key="3">
    <source>
        <dbReference type="ARBA" id="ARBA00023082"/>
    </source>
</evidence>
<dbReference type="EMBL" id="JACHMN010000001">
    <property type="protein sequence ID" value="MBB5867154.1"/>
    <property type="molecule type" value="Genomic_DNA"/>
</dbReference>
<dbReference type="InterPro" id="IPR014284">
    <property type="entry name" value="RNA_pol_sigma-70_dom"/>
</dbReference>
<dbReference type="InterPro" id="IPR036388">
    <property type="entry name" value="WH-like_DNA-bd_sf"/>
</dbReference>
<proteinExistence type="inferred from homology"/>
<evidence type="ECO:0000256" key="2">
    <source>
        <dbReference type="ARBA" id="ARBA00023015"/>
    </source>
</evidence>
<dbReference type="InterPro" id="IPR007627">
    <property type="entry name" value="RNA_pol_sigma70_r2"/>
</dbReference>
<comment type="caution">
    <text evidence="7">The sequence shown here is derived from an EMBL/GenBank/DDBJ whole genome shotgun (WGS) entry which is preliminary data.</text>
</comment>
<organism evidence="7 8">
    <name type="scientific">Allocatelliglobosispora scoriae</name>
    <dbReference type="NCBI Taxonomy" id="643052"/>
    <lineage>
        <taxon>Bacteria</taxon>
        <taxon>Bacillati</taxon>
        <taxon>Actinomycetota</taxon>
        <taxon>Actinomycetes</taxon>
        <taxon>Micromonosporales</taxon>
        <taxon>Micromonosporaceae</taxon>
        <taxon>Allocatelliglobosispora</taxon>
    </lineage>
</organism>
<dbReference type="NCBIfam" id="TIGR02937">
    <property type="entry name" value="sigma70-ECF"/>
    <property type="match status" value="1"/>
</dbReference>
<dbReference type="RefSeq" id="WP_184831559.1">
    <property type="nucleotide sequence ID" value="NZ_JACHMN010000001.1"/>
</dbReference>
<dbReference type="GO" id="GO:0003677">
    <property type="term" value="F:DNA binding"/>
    <property type="evidence" value="ECO:0007669"/>
    <property type="project" value="InterPro"/>
</dbReference>
<dbReference type="PANTHER" id="PTHR43133:SF25">
    <property type="entry name" value="RNA POLYMERASE SIGMA FACTOR RFAY-RELATED"/>
    <property type="match status" value="1"/>
</dbReference>
<feature type="domain" description="RNA polymerase sigma-70 region 2" evidence="5">
    <location>
        <begin position="20"/>
        <end position="88"/>
    </location>
</feature>
<name>A0A841BFU0_9ACTN</name>
<dbReference type="SUPFAM" id="SSF88659">
    <property type="entry name" value="Sigma3 and sigma4 domains of RNA polymerase sigma factors"/>
    <property type="match status" value="1"/>
</dbReference>
<feature type="domain" description="RNA polymerase sigma factor 70 region 4 type 2" evidence="6">
    <location>
        <begin position="122"/>
        <end position="172"/>
    </location>
</feature>
<dbReference type="SUPFAM" id="SSF88946">
    <property type="entry name" value="Sigma2 domain of RNA polymerase sigma factors"/>
    <property type="match status" value="1"/>
</dbReference>
<dbReference type="InterPro" id="IPR039425">
    <property type="entry name" value="RNA_pol_sigma-70-like"/>
</dbReference>
<evidence type="ECO:0000259" key="6">
    <source>
        <dbReference type="Pfam" id="PF08281"/>
    </source>
</evidence>
<evidence type="ECO:0000256" key="4">
    <source>
        <dbReference type="ARBA" id="ARBA00023163"/>
    </source>
</evidence>
<dbReference type="Gene3D" id="1.10.1740.10">
    <property type="match status" value="1"/>
</dbReference>
<evidence type="ECO:0000313" key="8">
    <source>
        <dbReference type="Proteomes" id="UP000587527"/>
    </source>
</evidence>
<gene>
    <name evidence="7" type="ORF">F4553_000533</name>
</gene>
<protein>
    <submittedName>
        <fullName evidence="7">RNA polymerase sigma-70 factor (ECF subfamily)</fullName>
    </submittedName>
</protein>
<dbReference type="Pfam" id="PF04542">
    <property type="entry name" value="Sigma70_r2"/>
    <property type="match status" value="1"/>
</dbReference>
<dbReference type="InterPro" id="IPR013325">
    <property type="entry name" value="RNA_pol_sigma_r2"/>
</dbReference>
<keyword evidence="2" id="KW-0805">Transcription regulation</keyword>
<evidence type="ECO:0000313" key="7">
    <source>
        <dbReference type="EMBL" id="MBB5867154.1"/>
    </source>
</evidence>
<dbReference type="GO" id="GO:0006352">
    <property type="term" value="P:DNA-templated transcription initiation"/>
    <property type="evidence" value="ECO:0007669"/>
    <property type="project" value="InterPro"/>
</dbReference>
<evidence type="ECO:0000256" key="1">
    <source>
        <dbReference type="ARBA" id="ARBA00010641"/>
    </source>
</evidence>
<dbReference type="PANTHER" id="PTHR43133">
    <property type="entry name" value="RNA POLYMERASE ECF-TYPE SIGMA FACTO"/>
    <property type="match status" value="1"/>
</dbReference>
<dbReference type="InterPro" id="IPR013249">
    <property type="entry name" value="RNA_pol_sigma70_r4_t2"/>
</dbReference>
<dbReference type="Proteomes" id="UP000587527">
    <property type="component" value="Unassembled WGS sequence"/>
</dbReference>
<dbReference type="CDD" id="cd06171">
    <property type="entry name" value="Sigma70_r4"/>
    <property type="match status" value="1"/>
</dbReference>
<dbReference type="AlphaFoldDB" id="A0A841BFU0"/>
<dbReference type="InterPro" id="IPR013324">
    <property type="entry name" value="RNA_pol_sigma_r3/r4-like"/>
</dbReference>
<accession>A0A841BFU0</accession>
<sequence>MDPGFRARVRVGDTDAFRTLFREHSRAVYNHCFRLLGDWSVAEDCVSLVYLEAWRLRAKIDADGGTLLPWLLGIATHVLHRRHRVSRRHRAVLARMPPPAVVPDFADEVIGRLADAERVAAVGAVLRHLPRGDREVLALCVWAGLDYAAAAEALGVPVGTVRSRLSRARVRLARLAEKSPVDREPGFDELAVTDWPHTRGPALREELR</sequence>
<keyword evidence="4" id="KW-0804">Transcription</keyword>
<evidence type="ECO:0000259" key="5">
    <source>
        <dbReference type="Pfam" id="PF04542"/>
    </source>
</evidence>
<dbReference type="Pfam" id="PF08281">
    <property type="entry name" value="Sigma70_r4_2"/>
    <property type="match status" value="1"/>
</dbReference>
<dbReference type="Gene3D" id="1.10.10.10">
    <property type="entry name" value="Winged helix-like DNA-binding domain superfamily/Winged helix DNA-binding domain"/>
    <property type="match status" value="1"/>
</dbReference>
<dbReference type="GO" id="GO:0016987">
    <property type="term" value="F:sigma factor activity"/>
    <property type="evidence" value="ECO:0007669"/>
    <property type="project" value="UniProtKB-KW"/>
</dbReference>